<sequence length="570" mass="59106">MKNSPRWLHACWLIVGLIAFFAACKNPDPAPPAPAVTTITSVDPASAPVGSTIAINGTNFSTTPGSNTVLVGGVVATVVSASATRLVVTVPTGAQSGAIAVTVGTTTVQSPTSFTVSLKPLKPVVELSGTLFRNRNLSKDTIYLLRGFVYVAANYTMTIQAGTVIKGGGADLDPAGQSNAGTLVVERLGKLVANGTATEPIVFTSNKAAGQRFPGDWGGIVLIGKSPTNRPGATTYMGGIRGTAETYNEPEDNSGSLQYVRIEYAGTSQRGTPNGKLAGLTMIGVGTGTVINHVQVTQSSGDAYDWYGGTVPAKYLVANRVTDDDWSTDWGYIGQVQFGVALRDAAVADPSGSNGFESQNYDPGENADGTPLTRQNGLPQTAPVFANMSNFGTSTTPVAITAANSLTGYYQSGIYVRRNTGISVYNSLIYGYPEGVRFEGSLTGIATSLTATSGAIDLRGNVFANTLSPVVGGGAVTNALANTYLTTATRQNQIVSSGDIASLMLNGSNFNTSAPNFLPQTGSTLLGGAVTGGKLTGSFFTQTTYRGAFGTDNWISGWTNFNPQNTDYDR</sequence>
<feature type="chain" id="PRO_5046897427" evidence="2">
    <location>
        <begin position="23"/>
        <end position="570"/>
    </location>
</feature>
<feature type="signal peptide" evidence="2">
    <location>
        <begin position="1"/>
        <end position="22"/>
    </location>
</feature>
<evidence type="ECO:0000256" key="1">
    <source>
        <dbReference type="SAM" id="MobiDB-lite"/>
    </source>
</evidence>
<dbReference type="Pfam" id="PF01833">
    <property type="entry name" value="TIG"/>
    <property type="match status" value="1"/>
</dbReference>
<evidence type="ECO:0000259" key="3">
    <source>
        <dbReference type="Pfam" id="PF01833"/>
    </source>
</evidence>
<name>A0ABS3JFD2_9BACT</name>
<evidence type="ECO:0000256" key="2">
    <source>
        <dbReference type="SAM" id="SignalP"/>
    </source>
</evidence>
<keyword evidence="2" id="KW-0732">Signal</keyword>
<dbReference type="Proteomes" id="UP000664628">
    <property type="component" value="Unassembled WGS sequence"/>
</dbReference>
<feature type="region of interest" description="Disordered" evidence="1">
    <location>
        <begin position="351"/>
        <end position="374"/>
    </location>
</feature>
<organism evidence="4 5">
    <name type="scientific">Fibrella forsythiae</name>
    <dbReference type="NCBI Taxonomy" id="2817061"/>
    <lineage>
        <taxon>Bacteria</taxon>
        <taxon>Pseudomonadati</taxon>
        <taxon>Bacteroidota</taxon>
        <taxon>Cytophagia</taxon>
        <taxon>Cytophagales</taxon>
        <taxon>Spirosomataceae</taxon>
        <taxon>Fibrella</taxon>
    </lineage>
</organism>
<dbReference type="PANTHER" id="PTHR41339">
    <property type="entry name" value="LIPL48"/>
    <property type="match status" value="1"/>
</dbReference>
<evidence type="ECO:0000313" key="5">
    <source>
        <dbReference type="Proteomes" id="UP000664628"/>
    </source>
</evidence>
<feature type="domain" description="IPT/TIG" evidence="3">
    <location>
        <begin position="38"/>
        <end position="115"/>
    </location>
</feature>
<comment type="caution">
    <text evidence="4">The sequence shown here is derived from an EMBL/GenBank/DDBJ whole genome shotgun (WGS) entry which is preliminary data.</text>
</comment>
<dbReference type="EMBL" id="JAFMYW010000002">
    <property type="protein sequence ID" value="MBO0948701.1"/>
    <property type="molecule type" value="Genomic_DNA"/>
</dbReference>
<accession>A0ABS3JFD2</accession>
<dbReference type="InterPro" id="IPR002909">
    <property type="entry name" value="IPT_dom"/>
</dbReference>
<dbReference type="InterPro" id="IPR013783">
    <property type="entry name" value="Ig-like_fold"/>
</dbReference>
<dbReference type="PANTHER" id="PTHR41339:SF1">
    <property type="entry name" value="SECRETED PROTEIN"/>
    <property type="match status" value="1"/>
</dbReference>
<dbReference type="InterPro" id="IPR014756">
    <property type="entry name" value="Ig_E-set"/>
</dbReference>
<dbReference type="PROSITE" id="PS51257">
    <property type="entry name" value="PROKAR_LIPOPROTEIN"/>
    <property type="match status" value="1"/>
</dbReference>
<dbReference type="SUPFAM" id="SSF81296">
    <property type="entry name" value="E set domains"/>
    <property type="match status" value="1"/>
</dbReference>
<reference evidence="4 5" key="1">
    <citation type="submission" date="2021-03" db="EMBL/GenBank/DDBJ databases">
        <title>Fibrella sp. HMF5405 genome sequencing and assembly.</title>
        <authorList>
            <person name="Kang H."/>
            <person name="Kim H."/>
            <person name="Bae S."/>
            <person name="Joh K."/>
        </authorList>
    </citation>
    <scope>NUCLEOTIDE SEQUENCE [LARGE SCALE GENOMIC DNA]</scope>
    <source>
        <strain evidence="4 5">HMF5405</strain>
    </source>
</reference>
<dbReference type="RefSeq" id="WP_207328656.1">
    <property type="nucleotide sequence ID" value="NZ_JAFMYW010000002.1"/>
</dbReference>
<dbReference type="CDD" id="cd00603">
    <property type="entry name" value="IPT_PCSR"/>
    <property type="match status" value="1"/>
</dbReference>
<protein>
    <submittedName>
        <fullName evidence="4">IPT/TIG domain-containing protein</fullName>
    </submittedName>
</protein>
<keyword evidence="5" id="KW-1185">Reference proteome</keyword>
<proteinExistence type="predicted"/>
<evidence type="ECO:0000313" key="4">
    <source>
        <dbReference type="EMBL" id="MBO0948701.1"/>
    </source>
</evidence>
<feature type="compositionally biased region" description="Polar residues" evidence="1">
    <location>
        <begin position="351"/>
        <end position="361"/>
    </location>
</feature>
<gene>
    <name evidence="4" type="ORF">J2I46_08930</name>
</gene>
<dbReference type="Gene3D" id="2.60.40.10">
    <property type="entry name" value="Immunoglobulins"/>
    <property type="match status" value="1"/>
</dbReference>